<evidence type="ECO:0000313" key="4">
    <source>
        <dbReference type="Proteomes" id="UP000199181"/>
    </source>
</evidence>
<evidence type="ECO:0000313" key="3">
    <source>
        <dbReference type="EMBL" id="SET53409.1"/>
    </source>
</evidence>
<keyword evidence="4" id="KW-1185">Reference proteome</keyword>
<feature type="transmembrane region" description="Helical" evidence="2">
    <location>
        <begin position="257"/>
        <end position="282"/>
    </location>
</feature>
<dbReference type="AlphaFoldDB" id="A0A1I0F6C4"/>
<sequence length="484" mass="52314">MSDTSPGPCRYHPRAAAGWSCDACQARLCPDCATVRRALSTEYLACGRCQGPIEPILLHRASVPLTVRLRQAWRYPWSPSGLPFLMGLSAVLAVLRWAMVETFLLLKWMPTVMWLGVFWGAFFSIIRSTARGEQVLDVPDYSDIYKDCVAPALRGLVATSVVWLPVALYLLGFKDWDVRGPVTDLSNNPAFYVTGGLPALDWAPVVRDPVLWLLLPVSFAYLPLVLLLAAAGTGVFQMLNPLTALRAAARLGKDYAITLGALALLCGVMALGHGVAAGFRWLQLTLISPLVAEFVTSIAPVLMAHVLGLLLYTRGDSLGYGEPRDYLMPVLGAVQPRAGVPALREDPPPAAETSAGEPPPGDGLLQALAQAVEAKDPEKALALYAGLQTPQLSKQVEAAQHFFVGQSALARGQYALAVQALESAADVAPEGPLASRALVLQARIYAERLHDGERAENIYRYILHRYPGTEASHFAQKHLPRPTA</sequence>
<dbReference type="InterPro" id="IPR011990">
    <property type="entry name" value="TPR-like_helical_dom_sf"/>
</dbReference>
<feature type="region of interest" description="Disordered" evidence="1">
    <location>
        <begin position="341"/>
        <end position="362"/>
    </location>
</feature>
<dbReference type="Gene3D" id="1.25.40.10">
    <property type="entry name" value="Tetratricopeptide repeat domain"/>
    <property type="match status" value="1"/>
</dbReference>
<keyword evidence="2" id="KW-0472">Membrane</keyword>
<dbReference type="Proteomes" id="UP000199181">
    <property type="component" value="Unassembled WGS sequence"/>
</dbReference>
<feature type="transmembrane region" description="Helical" evidence="2">
    <location>
        <begin position="210"/>
        <end position="236"/>
    </location>
</feature>
<feature type="transmembrane region" description="Helical" evidence="2">
    <location>
        <begin position="151"/>
        <end position="171"/>
    </location>
</feature>
<evidence type="ECO:0008006" key="5">
    <source>
        <dbReference type="Google" id="ProtNLM"/>
    </source>
</evidence>
<dbReference type="EMBL" id="FOIJ01000003">
    <property type="protein sequence ID" value="SET53409.1"/>
    <property type="molecule type" value="Genomic_DNA"/>
</dbReference>
<dbReference type="RefSeq" id="WP_093517804.1">
    <property type="nucleotide sequence ID" value="NZ_FOIJ01000003.1"/>
</dbReference>
<feature type="transmembrane region" description="Helical" evidence="2">
    <location>
        <begin position="80"/>
        <end position="99"/>
    </location>
</feature>
<feature type="transmembrane region" description="Helical" evidence="2">
    <location>
        <begin position="111"/>
        <end position="130"/>
    </location>
</feature>
<feature type="transmembrane region" description="Helical" evidence="2">
    <location>
        <begin position="294"/>
        <end position="312"/>
    </location>
</feature>
<reference evidence="4" key="1">
    <citation type="submission" date="2016-10" db="EMBL/GenBank/DDBJ databases">
        <authorList>
            <person name="Varghese N."/>
            <person name="Submissions S."/>
        </authorList>
    </citation>
    <scope>NUCLEOTIDE SEQUENCE [LARGE SCALE GENOMIC DNA]</scope>
    <source>
        <strain evidence="4">DSM 16858</strain>
    </source>
</reference>
<evidence type="ECO:0000256" key="1">
    <source>
        <dbReference type="SAM" id="MobiDB-lite"/>
    </source>
</evidence>
<evidence type="ECO:0000256" key="2">
    <source>
        <dbReference type="SAM" id="Phobius"/>
    </source>
</evidence>
<keyword evidence="2" id="KW-0812">Transmembrane</keyword>
<gene>
    <name evidence="3" type="ORF">SAMN05443639_103276</name>
</gene>
<name>A0A1I0F6C4_9BACT</name>
<accession>A0A1I0F6C4</accession>
<keyword evidence="2" id="KW-1133">Transmembrane helix</keyword>
<protein>
    <recommendedName>
        <fullName evidence="5">B box-type domain-containing protein</fullName>
    </recommendedName>
</protein>
<proteinExistence type="predicted"/>
<organism evidence="3 4">
    <name type="scientific">Stigmatella erecta</name>
    <dbReference type="NCBI Taxonomy" id="83460"/>
    <lineage>
        <taxon>Bacteria</taxon>
        <taxon>Pseudomonadati</taxon>
        <taxon>Myxococcota</taxon>
        <taxon>Myxococcia</taxon>
        <taxon>Myxococcales</taxon>
        <taxon>Cystobacterineae</taxon>
        <taxon>Archangiaceae</taxon>
        <taxon>Stigmatella</taxon>
    </lineage>
</organism>